<dbReference type="Pfam" id="PF01168">
    <property type="entry name" value="Ala_racemase_N"/>
    <property type="match status" value="1"/>
</dbReference>
<dbReference type="Gene3D" id="2.40.37.20">
    <property type="entry name" value="D-serine dehydratase-like domain"/>
    <property type="match status" value="1"/>
</dbReference>
<name>A0ABR7LZF0_9ACTN</name>
<dbReference type="PANTHER" id="PTHR28004:SF8">
    <property type="entry name" value="D-SERINE DEAMINASE"/>
    <property type="match status" value="1"/>
</dbReference>
<evidence type="ECO:0000313" key="4">
    <source>
        <dbReference type="EMBL" id="MBC6470145.1"/>
    </source>
</evidence>
<sequence>MTARPAQAAPEGGAFMRYGGPLPEGADVVVQAHHKGFPAHAVGRPVGELRGNLRLAAGGFLTPVLLLDSAAMDHNVRALQGMCDESGLSLSPHVKTTMSPEIIGRQLDGGAWAVTVATVTQARALRAVGVPRILIANELVDPAAVSWLGGQLDDEDGFTGYCYADSEAGVRVLEEALDARGQRRPLPVIVELGRAGGRAGLRDVADVVRLAERVGRSRWLRLAGVGGYEGLIGGSFRPEDLDEVETYLRAMRDAADSVFALGLHEDGLHEDGLHEGEDFIVTAGGSAYFELVRDVFDVRWRAGRPIRPVLRSGCYVAHDSVAMQDYRRLMAYRCEPLELRPALELWARVLSRPEPGLAIVDFGKRDTGTDTGMPVPQHVIRCGETTIEPAPAVRVTALNDQHAFLEPLDAAEPAPLELQVGDLVGFGISHACTTFDKWRLIPVVDADRGLIGAARTLF</sequence>
<dbReference type="InterPro" id="IPR042208">
    <property type="entry name" value="D-ser_dehydrat-like_sf"/>
</dbReference>
<dbReference type="Pfam" id="PF14031">
    <property type="entry name" value="D-ser_dehydrat"/>
    <property type="match status" value="1"/>
</dbReference>
<proteinExistence type="inferred from homology"/>
<dbReference type="SMART" id="SM01119">
    <property type="entry name" value="D-ser_dehydrat"/>
    <property type="match status" value="1"/>
</dbReference>
<dbReference type="Proteomes" id="UP000805614">
    <property type="component" value="Unassembled WGS sequence"/>
</dbReference>
<dbReference type="PANTHER" id="PTHR28004">
    <property type="entry name" value="ZGC:162816-RELATED"/>
    <property type="match status" value="1"/>
</dbReference>
<comment type="similarity">
    <text evidence="1">Belongs to the DSD1 family.</text>
</comment>
<dbReference type="EMBL" id="JABVEC010000037">
    <property type="protein sequence ID" value="MBC6470145.1"/>
    <property type="molecule type" value="Genomic_DNA"/>
</dbReference>
<keyword evidence="2" id="KW-0456">Lyase</keyword>
<dbReference type="InterPro" id="IPR001608">
    <property type="entry name" value="Ala_racemase_N"/>
</dbReference>
<dbReference type="SUPFAM" id="SSF51419">
    <property type="entry name" value="PLP-binding barrel"/>
    <property type="match status" value="1"/>
</dbReference>
<dbReference type="InterPro" id="IPR051466">
    <property type="entry name" value="D-amino_acid_metab_enzyme"/>
</dbReference>
<reference evidence="4 5" key="1">
    <citation type="submission" date="2020-06" db="EMBL/GenBank/DDBJ databases">
        <title>Actinomadura xiongansis sp. nov., isolated from soil of Baiyangdian.</title>
        <authorList>
            <person name="Zhang X."/>
        </authorList>
    </citation>
    <scope>NUCLEOTIDE SEQUENCE [LARGE SCALE GENOMIC DNA]</scope>
    <source>
        <strain evidence="4 5">HBUM206468</strain>
    </source>
</reference>
<dbReference type="InterPro" id="IPR026956">
    <property type="entry name" value="D-ser_dehydrat-like_dom"/>
</dbReference>
<evidence type="ECO:0000259" key="3">
    <source>
        <dbReference type="SMART" id="SM01119"/>
    </source>
</evidence>
<accession>A0ABR7LZF0</accession>
<evidence type="ECO:0000313" key="5">
    <source>
        <dbReference type="Proteomes" id="UP000805614"/>
    </source>
</evidence>
<dbReference type="InterPro" id="IPR029066">
    <property type="entry name" value="PLP-binding_barrel"/>
</dbReference>
<dbReference type="Gene3D" id="3.20.20.10">
    <property type="entry name" value="Alanine racemase"/>
    <property type="match status" value="1"/>
</dbReference>
<evidence type="ECO:0000256" key="1">
    <source>
        <dbReference type="ARBA" id="ARBA00005323"/>
    </source>
</evidence>
<organism evidence="4 5">
    <name type="scientific">Actinomadura alba</name>
    <dbReference type="NCBI Taxonomy" id="406431"/>
    <lineage>
        <taxon>Bacteria</taxon>
        <taxon>Bacillati</taxon>
        <taxon>Actinomycetota</taxon>
        <taxon>Actinomycetes</taxon>
        <taxon>Streptosporangiales</taxon>
        <taxon>Thermomonosporaceae</taxon>
        <taxon>Actinomadura</taxon>
    </lineage>
</organism>
<feature type="domain" description="D-serine dehydratase-like" evidence="3">
    <location>
        <begin position="342"/>
        <end position="445"/>
    </location>
</feature>
<gene>
    <name evidence="4" type="ORF">HKK74_32350</name>
</gene>
<protein>
    <submittedName>
        <fullName evidence="4">Alanine racemase</fullName>
    </submittedName>
</protein>
<dbReference type="RefSeq" id="WP_187247192.1">
    <property type="nucleotide sequence ID" value="NZ_BAAAOK010000009.1"/>
</dbReference>
<evidence type="ECO:0000256" key="2">
    <source>
        <dbReference type="ARBA" id="ARBA00023239"/>
    </source>
</evidence>
<comment type="caution">
    <text evidence="4">The sequence shown here is derived from an EMBL/GenBank/DDBJ whole genome shotgun (WGS) entry which is preliminary data.</text>
</comment>
<keyword evidence="5" id="KW-1185">Reference proteome</keyword>